<keyword evidence="4" id="KW-0472">Membrane</keyword>
<evidence type="ECO:0000313" key="7">
    <source>
        <dbReference type="Proteomes" id="UP000193834"/>
    </source>
</evidence>
<accession>A0A1X7LU56</accession>
<dbReference type="SUPFAM" id="SSF46689">
    <property type="entry name" value="Homeodomain-like"/>
    <property type="match status" value="1"/>
</dbReference>
<evidence type="ECO:0000259" key="5">
    <source>
        <dbReference type="PROSITE" id="PS01124"/>
    </source>
</evidence>
<keyword evidence="4" id="KW-1133">Transmembrane helix</keyword>
<dbReference type="Pfam" id="PF12833">
    <property type="entry name" value="HTH_18"/>
    <property type="match status" value="1"/>
</dbReference>
<dbReference type="GO" id="GO:0003700">
    <property type="term" value="F:DNA-binding transcription factor activity"/>
    <property type="evidence" value="ECO:0007669"/>
    <property type="project" value="InterPro"/>
</dbReference>
<dbReference type="EMBL" id="FXAZ01000008">
    <property type="protein sequence ID" value="SMG57416.1"/>
    <property type="molecule type" value="Genomic_DNA"/>
</dbReference>
<feature type="transmembrane region" description="Helical" evidence="4">
    <location>
        <begin position="28"/>
        <end position="51"/>
    </location>
</feature>
<dbReference type="PANTHER" id="PTHR43280:SF28">
    <property type="entry name" value="HTH-TYPE TRANSCRIPTIONAL ACTIVATOR RHAS"/>
    <property type="match status" value="1"/>
</dbReference>
<dbReference type="GO" id="GO:0043565">
    <property type="term" value="F:sequence-specific DNA binding"/>
    <property type="evidence" value="ECO:0007669"/>
    <property type="project" value="InterPro"/>
</dbReference>
<dbReference type="AlphaFoldDB" id="A0A1X7LU56"/>
<dbReference type="Proteomes" id="UP000193834">
    <property type="component" value="Unassembled WGS sequence"/>
</dbReference>
<dbReference type="PANTHER" id="PTHR43280">
    <property type="entry name" value="ARAC-FAMILY TRANSCRIPTIONAL REGULATOR"/>
    <property type="match status" value="1"/>
</dbReference>
<dbReference type="PROSITE" id="PS01124">
    <property type="entry name" value="HTH_ARAC_FAMILY_2"/>
    <property type="match status" value="1"/>
</dbReference>
<feature type="transmembrane region" description="Helical" evidence="4">
    <location>
        <begin position="315"/>
        <end position="333"/>
    </location>
</feature>
<dbReference type="InterPro" id="IPR009057">
    <property type="entry name" value="Homeodomain-like_sf"/>
</dbReference>
<reference evidence="6 7" key="1">
    <citation type="submission" date="2017-04" db="EMBL/GenBank/DDBJ databases">
        <authorList>
            <person name="Afonso C.L."/>
            <person name="Miller P.J."/>
            <person name="Scott M.A."/>
            <person name="Spackman E."/>
            <person name="Goraichik I."/>
            <person name="Dimitrov K.M."/>
            <person name="Suarez D.L."/>
            <person name="Swayne D.E."/>
        </authorList>
    </citation>
    <scope>NUCLEOTIDE SEQUENCE [LARGE SCALE GENOMIC DNA]</scope>
    <source>
        <strain evidence="6 7">11</strain>
    </source>
</reference>
<dbReference type="Gene3D" id="1.10.10.60">
    <property type="entry name" value="Homeodomain-like"/>
    <property type="match status" value="2"/>
</dbReference>
<dbReference type="RefSeq" id="WP_176228999.1">
    <property type="nucleotide sequence ID" value="NZ_FXAZ01000008.1"/>
</dbReference>
<gene>
    <name evidence="6" type="ORF">SAMN06295960_4385</name>
</gene>
<evidence type="ECO:0000256" key="2">
    <source>
        <dbReference type="ARBA" id="ARBA00023125"/>
    </source>
</evidence>
<proteinExistence type="predicted"/>
<evidence type="ECO:0000313" key="6">
    <source>
        <dbReference type="EMBL" id="SMG57416.1"/>
    </source>
</evidence>
<name>A0A1X7LU56_9BACL</name>
<protein>
    <submittedName>
        <fullName evidence="6">AraC-type DNA-binding protein</fullName>
    </submittedName>
</protein>
<evidence type="ECO:0000256" key="4">
    <source>
        <dbReference type="SAM" id="Phobius"/>
    </source>
</evidence>
<organism evidence="6 7">
    <name type="scientific">Paenibacillus aquistagni</name>
    <dbReference type="NCBI Taxonomy" id="1852522"/>
    <lineage>
        <taxon>Bacteria</taxon>
        <taxon>Bacillati</taxon>
        <taxon>Bacillota</taxon>
        <taxon>Bacilli</taxon>
        <taxon>Bacillales</taxon>
        <taxon>Paenibacillaceae</taxon>
        <taxon>Paenibacillus</taxon>
    </lineage>
</organism>
<evidence type="ECO:0000256" key="3">
    <source>
        <dbReference type="ARBA" id="ARBA00023163"/>
    </source>
</evidence>
<keyword evidence="4" id="KW-0812">Transmembrane</keyword>
<keyword evidence="1" id="KW-0805">Transcription regulation</keyword>
<dbReference type="STRING" id="1852522.SAMN06295960_4385"/>
<keyword evidence="3" id="KW-0804">Transcription</keyword>
<dbReference type="SMART" id="SM00342">
    <property type="entry name" value="HTH_ARAC"/>
    <property type="match status" value="1"/>
</dbReference>
<evidence type="ECO:0000256" key="1">
    <source>
        <dbReference type="ARBA" id="ARBA00023015"/>
    </source>
</evidence>
<keyword evidence="2 6" id="KW-0238">DNA-binding</keyword>
<keyword evidence="7" id="KW-1185">Reference proteome</keyword>
<sequence>MKQPTISGSAYIHRYFHFLRSRFYPRRLWMRFLFPYMLFLGLTLIAGWIAYHATLSAFEKVVLERNAKAIHQAQELLDVRLSEVELIAEQIAEHPKIKAFQVVKQPFEGHNVLKVMSTKMALKDVNLSNQFLLDYFVVFKNSDLAISAHRVQMLSEFYGDRYQVEGWSLGEWRSRMLDRYRSQHYMASSEVTYKNRTEQMITYVRSLGYPGFYQGVVVVLIPYQEVMKLLPVMKDGWVQILDQEDKTIAFFGGGNEEQIPRNILLDASNEPLLTTVNDQEVLITKHVSPNTKWTFITAQPTSEVLSSVMAIKRTTFTTAGILLVVIMLLAFWLSRRNSHPIQSLYDHVVPAERLRGEMKKPQARDIFSTLREAYTDLLNTATTLNQKLIERQEYARVALFGKWLRGGYMHEQQLQASLGHVGLERDARFYAVGALHLGWHGEEWNSSILEELELKRIVVRDELLKSALLAFDLVDTEQDQLAVIFYADEERHATKDSFAQDIHHFLHQLDYRLKSYPLFITMGVGGIVVDPIAVASSYHQAQYLVNNADAEANWMKGRPAAYMWWTNEELEQQGMYVYRETTEQQLIHAIRGGNREEACCLMREIWRENWGETVLTSSMKRWLLTDMYATIMKQALALDLALLEEPQRMQKRLMKQSESLTGLFHRMEKEVVHLCESVHQKKRSRNDGLMQEMRSYIDKHIGNPSLSLVMVADHLQVSEAYVSAFFKEQQGVNFSEYIEQMRFAEAKRLMAEDLALTMIAERVGYNSLNSFSRAFKRAHGMSASDYRKWNNGLKRE</sequence>
<feature type="domain" description="HTH araC/xylS-type" evidence="5">
    <location>
        <begin position="691"/>
        <end position="789"/>
    </location>
</feature>
<dbReference type="InterPro" id="IPR018060">
    <property type="entry name" value="HTH_AraC"/>
</dbReference>